<protein>
    <submittedName>
        <fullName evidence="2">Uncharacterized protein</fullName>
    </submittedName>
</protein>
<name>A0ABQ5GY14_9ASTR</name>
<organism evidence="2 3">
    <name type="scientific">Tanacetum coccineum</name>
    <dbReference type="NCBI Taxonomy" id="301880"/>
    <lineage>
        <taxon>Eukaryota</taxon>
        <taxon>Viridiplantae</taxon>
        <taxon>Streptophyta</taxon>
        <taxon>Embryophyta</taxon>
        <taxon>Tracheophyta</taxon>
        <taxon>Spermatophyta</taxon>
        <taxon>Magnoliopsida</taxon>
        <taxon>eudicotyledons</taxon>
        <taxon>Gunneridae</taxon>
        <taxon>Pentapetalae</taxon>
        <taxon>asterids</taxon>
        <taxon>campanulids</taxon>
        <taxon>Asterales</taxon>
        <taxon>Asteraceae</taxon>
        <taxon>Asteroideae</taxon>
        <taxon>Anthemideae</taxon>
        <taxon>Anthemidinae</taxon>
        <taxon>Tanacetum</taxon>
    </lineage>
</organism>
<sequence>MRETDPLDKLARMYQKEVVTRHGIPVSIICDRELERIAKKRTKNKAKTTKPDSEWKNKEKIKSKSKPKPEKSTQVNPDKSKSQHVKKYKFEG</sequence>
<feature type="compositionally biased region" description="Basic residues" evidence="1">
    <location>
        <begin position="82"/>
        <end position="92"/>
    </location>
</feature>
<reference evidence="2" key="2">
    <citation type="submission" date="2022-01" db="EMBL/GenBank/DDBJ databases">
        <authorList>
            <person name="Yamashiro T."/>
            <person name="Shiraishi A."/>
            <person name="Satake H."/>
            <person name="Nakayama K."/>
        </authorList>
    </citation>
    <scope>NUCLEOTIDE SEQUENCE</scope>
</reference>
<comment type="caution">
    <text evidence="2">The sequence shown here is derived from an EMBL/GenBank/DDBJ whole genome shotgun (WGS) entry which is preliminary data.</text>
</comment>
<feature type="compositionally biased region" description="Basic residues" evidence="1">
    <location>
        <begin position="39"/>
        <end position="48"/>
    </location>
</feature>
<evidence type="ECO:0000256" key="1">
    <source>
        <dbReference type="SAM" id="MobiDB-lite"/>
    </source>
</evidence>
<feature type="region of interest" description="Disordered" evidence="1">
    <location>
        <begin position="39"/>
        <end position="92"/>
    </location>
</feature>
<proteinExistence type="predicted"/>
<dbReference type="Proteomes" id="UP001151760">
    <property type="component" value="Unassembled WGS sequence"/>
</dbReference>
<gene>
    <name evidence="2" type="ORF">Tco_1054878</name>
</gene>
<reference evidence="2" key="1">
    <citation type="journal article" date="2022" name="Int. J. Mol. Sci.">
        <title>Draft Genome of Tanacetum Coccineum: Genomic Comparison of Closely Related Tanacetum-Family Plants.</title>
        <authorList>
            <person name="Yamashiro T."/>
            <person name="Shiraishi A."/>
            <person name="Nakayama K."/>
            <person name="Satake H."/>
        </authorList>
    </citation>
    <scope>NUCLEOTIDE SEQUENCE</scope>
</reference>
<dbReference type="EMBL" id="BQNB010019001">
    <property type="protein sequence ID" value="GJT80536.1"/>
    <property type="molecule type" value="Genomic_DNA"/>
</dbReference>
<accession>A0ABQ5GY14</accession>
<evidence type="ECO:0000313" key="3">
    <source>
        <dbReference type="Proteomes" id="UP001151760"/>
    </source>
</evidence>
<feature type="compositionally biased region" description="Basic and acidic residues" evidence="1">
    <location>
        <begin position="49"/>
        <end position="71"/>
    </location>
</feature>
<keyword evidence="3" id="KW-1185">Reference proteome</keyword>
<evidence type="ECO:0000313" key="2">
    <source>
        <dbReference type="EMBL" id="GJT80536.1"/>
    </source>
</evidence>